<dbReference type="Pfam" id="PF06918">
    <property type="entry name" value="DUF1280"/>
    <property type="match status" value="1"/>
</dbReference>
<dbReference type="HOGENOM" id="CLU_015719_2_0_1"/>
<dbReference type="EMBL" id="DS268473">
    <property type="protein sequence ID" value="EFP08401.1"/>
    <property type="molecule type" value="Genomic_DNA"/>
</dbReference>
<dbReference type="InterPro" id="IPR009689">
    <property type="entry name" value="DUF1280"/>
</dbReference>
<gene>
    <name evidence="2" type="ORF">CRE_16177</name>
</gene>
<dbReference type="Proteomes" id="UP000008281">
    <property type="component" value="Unassembled WGS sequence"/>
</dbReference>
<dbReference type="PANTHER" id="PTHR31424">
    <property type="entry name" value="PROTEIN CBG23806"/>
    <property type="match status" value="1"/>
</dbReference>
<accession>E3MSQ5</accession>
<organism evidence="3">
    <name type="scientific">Caenorhabditis remanei</name>
    <name type="common">Caenorhabditis vulgaris</name>
    <dbReference type="NCBI Taxonomy" id="31234"/>
    <lineage>
        <taxon>Eukaryota</taxon>
        <taxon>Metazoa</taxon>
        <taxon>Ecdysozoa</taxon>
        <taxon>Nematoda</taxon>
        <taxon>Chromadorea</taxon>
        <taxon>Rhabditida</taxon>
        <taxon>Rhabditina</taxon>
        <taxon>Rhabditomorpha</taxon>
        <taxon>Rhabditoidea</taxon>
        <taxon>Rhabditidae</taxon>
        <taxon>Peloderinae</taxon>
        <taxon>Caenorhabditis</taxon>
    </lineage>
</organism>
<dbReference type="OrthoDB" id="5871670at2759"/>
<dbReference type="eggNOG" id="ENOG502QRBM">
    <property type="taxonomic scope" value="Eukaryota"/>
</dbReference>
<evidence type="ECO:0008006" key="4">
    <source>
        <dbReference type="Google" id="ProtNLM"/>
    </source>
</evidence>
<proteinExistence type="predicted"/>
<sequence>MISTLSKFDFRFRYMVGVKKHVRANRRNSEKNSLRAKNETLINEGGIIQSTISQLQEFIQSIILVITMLRKDIVNVSRRIATVSLESAMKDEKLRKLEYTISQRRKTIVRIQNEKKNFKKMNRKNRKIIKNQENELNNGKEEVFKLQERDPSFGCNAEYRPNSHTKIKKDRCERVILAIRNLVGSENVDNFLHYFLQFVNDSRFKTRFQLSPEETFFAKVRFHLTDGFLKKFHTFYHTLTGFNVFSSRWCIGHIQKKVSCISDYTISIQDVVKKMILGPTTTVKRPKVLINNISVVLARRLSNLAASGRLVFDSSTGNNICVTLGGDKGGEEAKLLLIIENVSTPNDANGIMLLGYYTGNDDYKSLKENFGEVFEQFNKLTEVQYECGGVQITKNVQKRVAGDCKFLSSLYGHGGQSSSEPCHLCFTSYSTHGSKKALIESFEFDKCVGRRSLSDYRDSLVDVPLENSAIPPMHIFQGLTQKYGIDHFLSECNRLDYINLQGLDEDDEADVDFPDSLAAQKKMLKNLENEENHYLKRISAGLTSRESYYEILEGYEKVEKRKRRKEKYKRCESTACLANVLNKKLAEDDTIFRCETCQKTLHYYCNGVVELDENEMDGAKECFECTNGGRPSSIHSRKTVVKEKLNKLEDVIEDDEKSWDAVTKEKDNVTVIIKDATGPMRKKFDKIMRKIGCENYHCSQNITGNMSRKFLRKAIIDEIISIFKPSEQMESLRMFLYDLSNLMSTSNNSIKTNEEIEEIRDLLSSMISNLKKAHPKKGIILKLHLLCAHLMPYLEKHRSWGKVSEQGIEMIHQVFKKLQLLYAPVRDLVRNASLLVQSHANNNMVYDVGEWWNE</sequence>
<evidence type="ECO:0000313" key="2">
    <source>
        <dbReference type="EMBL" id="EFP08401.1"/>
    </source>
</evidence>
<name>E3MSQ5_CAERE</name>
<dbReference type="AlphaFoldDB" id="E3MSQ5"/>
<protein>
    <recommendedName>
        <fullName evidence="4">Zinc finger PHD-type domain-containing protein</fullName>
    </recommendedName>
</protein>
<keyword evidence="3" id="KW-1185">Reference proteome</keyword>
<feature type="coiled-coil region" evidence="1">
    <location>
        <begin position="111"/>
        <end position="149"/>
    </location>
</feature>
<reference evidence="2" key="1">
    <citation type="submission" date="2007-07" db="EMBL/GenBank/DDBJ databases">
        <title>PCAP assembly of the Caenorhabditis remanei genome.</title>
        <authorList>
            <consortium name="The Caenorhabditis remanei Sequencing Consortium"/>
            <person name="Wilson R.K."/>
        </authorList>
    </citation>
    <scope>NUCLEOTIDE SEQUENCE [LARGE SCALE GENOMIC DNA]</scope>
    <source>
        <strain evidence="2">PB4641</strain>
    </source>
</reference>
<evidence type="ECO:0000313" key="3">
    <source>
        <dbReference type="Proteomes" id="UP000008281"/>
    </source>
</evidence>
<keyword evidence="1" id="KW-0175">Coiled coil</keyword>
<evidence type="ECO:0000256" key="1">
    <source>
        <dbReference type="SAM" id="Coils"/>
    </source>
</evidence>
<dbReference type="InParanoid" id="E3MSQ5"/>
<dbReference type="PANTHER" id="PTHR31424:SF3">
    <property type="entry name" value="RING-TYPE DOMAIN-CONTAINING PROTEIN"/>
    <property type="match status" value="1"/>
</dbReference>